<keyword evidence="2" id="KW-1015">Disulfide bond</keyword>
<evidence type="ECO:0000313" key="8">
    <source>
        <dbReference type="EMBL" id="KAL2080154.1"/>
    </source>
</evidence>
<feature type="chain" id="PRO_5044773112" description="Ig-like domain-containing protein" evidence="6">
    <location>
        <begin position="22"/>
        <end position="532"/>
    </location>
</feature>
<dbReference type="InterPro" id="IPR052598">
    <property type="entry name" value="IgSF_CEA-related"/>
</dbReference>
<keyword evidence="5" id="KW-1133">Transmembrane helix</keyword>
<evidence type="ECO:0000256" key="1">
    <source>
        <dbReference type="ARBA" id="ARBA00022729"/>
    </source>
</evidence>
<dbReference type="PANTHER" id="PTHR44337:SF17">
    <property type="entry name" value="CARCINOEMBRYONIC ANTIGEN-RELATED CELL ADHESION MOLECULE 5 ISOFORM X1"/>
    <property type="match status" value="1"/>
</dbReference>
<keyword evidence="3" id="KW-0325">Glycoprotein</keyword>
<evidence type="ECO:0000256" key="3">
    <source>
        <dbReference type="ARBA" id="ARBA00023180"/>
    </source>
</evidence>
<dbReference type="Gene3D" id="2.60.40.10">
    <property type="entry name" value="Immunoglobulins"/>
    <property type="match status" value="5"/>
</dbReference>
<protein>
    <recommendedName>
        <fullName evidence="7">Ig-like domain-containing protein</fullName>
    </recommendedName>
</protein>
<keyword evidence="5" id="KW-0472">Membrane</keyword>
<keyword evidence="5" id="KW-0812">Transmembrane</keyword>
<comment type="caution">
    <text evidence="8">The sequence shown here is derived from an EMBL/GenBank/DDBJ whole genome shotgun (WGS) entry which is preliminary data.</text>
</comment>
<dbReference type="PROSITE" id="PS50835">
    <property type="entry name" value="IG_LIKE"/>
    <property type="match status" value="4"/>
</dbReference>
<feature type="domain" description="Ig-like" evidence="7">
    <location>
        <begin position="220"/>
        <end position="297"/>
    </location>
</feature>
<evidence type="ECO:0000259" key="7">
    <source>
        <dbReference type="PROSITE" id="PS50835"/>
    </source>
</evidence>
<dbReference type="SMART" id="SM00408">
    <property type="entry name" value="IGc2"/>
    <property type="match status" value="3"/>
</dbReference>
<dbReference type="InterPro" id="IPR003599">
    <property type="entry name" value="Ig_sub"/>
</dbReference>
<name>A0ABD1IZW2_9TELE</name>
<feature type="domain" description="Ig-like" evidence="7">
    <location>
        <begin position="108"/>
        <end position="217"/>
    </location>
</feature>
<dbReference type="SMART" id="SM00409">
    <property type="entry name" value="IG"/>
    <property type="match status" value="5"/>
</dbReference>
<keyword evidence="4" id="KW-0393">Immunoglobulin domain</keyword>
<evidence type="ECO:0000256" key="5">
    <source>
        <dbReference type="SAM" id="Phobius"/>
    </source>
</evidence>
<accession>A0ABD1IZW2</accession>
<dbReference type="Proteomes" id="UP001591681">
    <property type="component" value="Unassembled WGS sequence"/>
</dbReference>
<feature type="transmembrane region" description="Helical" evidence="5">
    <location>
        <begin position="496"/>
        <end position="520"/>
    </location>
</feature>
<organism evidence="8 9">
    <name type="scientific">Coilia grayii</name>
    <name type="common">Gray's grenadier anchovy</name>
    <dbReference type="NCBI Taxonomy" id="363190"/>
    <lineage>
        <taxon>Eukaryota</taxon>
        <taxon>Metazoa</taxon>
        <taxon>Chordata</taxon>
        <taxon>Craniata</taxon>
        <taxon>Vertebrata</taxon>
        <taxon>Euteleostomi</taxon>
        <taxon>Actinopterygii</taxon>
        <taxon>Neopterygii</taxon>
        <taxon>Teleostei</taxon>
        <taxon>Clupei</taxon>
        <taxon>Clupeiformes</taxon>
        <taxon>Clupeoidei</taxon>
        <taxon>Engraulidae</taxon>
        <taxon>Coilinae</taxon>
        <taxon>Coilia</taxon>
    </lineage>
</organism>
<dbReference type="EMBL" id="JBHFQA010000021">
    <property type="protein sequence ID" value="KAL2080154.1"/>
    <property type="molecule type" value="Genomic_DNA"/>
</dbReference>
<dbReference type="InterPro" id="IPR007110">
    <property type="entry name" value="Ig-like_dom"/>
</dbReference>
<dbReference type="InterPro" id="IPR036179">
    <property type="entry name" value="Ig-like_dom_sf"/>
</dbReference>
<dbReference type="Pfam" id="PF13927">
    <property type="entry name" value="Ig_3"/>
    <property type="match status" value="2"/>
</dbReference>
<dbReference type="PANTHER" id="PTHR44337">
    <property type="entry name" value="CARCINOEMBRYONIC ANTIGEN-RELATED CELL ADHESION MOLECULE 8"/>
    <property type="match status" value="1"/>
</dbReference>
<feature type="domain" description="Ig-like" evidence="7">
    <location>
        <begin position="405"/>
        <end position="485"/>
    </location>
</feature>
<dbReference type="InterPro" id="IPR003598">
    <property type="entry name" value="Ig_sub2"/>
</dbReference>
<evidence type="ECO:0000256" key="6">
    <source>
        <dbReference type="SAM" id="SignalP"/>
    </source>
</evidence>
<feature type="domain" description="Ig-like" evidence="7">
    <location>
        <begin position="301"/>
        <end position="402"/>
    </location>
</feature>
<dbReference type="CDD" id="cd00096">
    <property type="entry name" value="Ig"/>
    <property type="match status" value="2"/>
</dbReference>
<sequence length="532" mass="57016">MDFINSRLYLLLLSALVCCSASILPSDKVKGVSGKMVMFNTTYNMSQGYVTLSWNVGETNIVTATSVKVNIADKYKSRVKLNATTGTMTLGPLVAADSGDYQLSIVTPEIQTVTGETKLEVLEPVSGVAITAIPVEAVELNSTVVLTCAAKGSFLKYTWLNGTVPVAADGKRLVVSPEGNVLTVKEVQRWDLKGPIFCRAGNDLEVEKSAAFNMTISYGPENVVLVQTPMKPVLSKDSNVTLTCSSVSSPAATYIWLQNGAVLKDKTTASITLENLKEKDGGNYTCQAFNAKTKRYTDAIPTTFSVQEPIKGTTITRVGPDTPLLAGSSSINLTCKAEAGTVASKLWSKDGVSLVSNDRLTISKHKDLLSISPVQKEDAGTYKCELRNDVNSVAATYNMVVNYGPVVTGVTGPVEVEIHDRVEMRCLVQSHPAPTYSWKLNDTVLPETSATYVIENPRYHDSGIYTCTALNPITNATSTSTHKLDVREEGALDEGLSGGAIAGIIIGVLIALGIVIGVVMHMRKKKDIPSPY</sequence>
<dbReference type="Pfam" id="PF13895">
    <property type="entry name" value="Ig_2"/>
    <property type="match status" value="1"/>
</dbReference>
<dbReference type="SUPFAM" id="SSF48726">
    <property type="entry name" value="Immunoglobulin"/>
    <property type="match status" value="5"/>
</dbReference>
<keyword evidence="1 6" id="KW-0732">Signal</keyword>
<evidence type="ECO:0000313" key="9">
    <source>
        <dbReference type="Proteomes" id="UP001591681"/>
    </source>
</evidence>
<keyword evidence="9" id="KW-1185">Reference proteome</keyword>
<proteinExistence type="predicted"/>
<dbReference type="AlphaFoldDB" id="A0ABD1IZW2"/>
<feature type="signal peptide" evidence="6">
    <location>
        <begin position="1"/>
        <end position="21"/>
    </location>
</feature>
<gene>
    <name evidence="8" type="ORF">ACEWY4_023947</name>
</gene>
<evidence type="ECO:0000256" key="2">
    <source>
        <dbReference type="ARBA" id="ARBA00023157"/>
    </source>
</evidence>
<evidence type="ECO:0000256" key="4">
    <source>
        <dbReference type="ARBA" id="ARBA00023319"/>
    </source>
</evidence>
<dbReference type="InterPro" id="IPR013783">
    <property type="entry name" value="Ig-like_fold"/>
</dbReference>
<reference evidence="8 9" key="1">
    <citation type="submission" date="2024-09" db="EMBL/GenBank/DDBJ databases">
        <title>A chromosome-level genome assembly of Gray's grenadier anchovy, Coilia grayii.</title>
        <authorList>
            <person name="Fu Z."/>
        </authorList>
    </citation>
    <scope>NUCLEOTIDE SEQUENCE [LARGE SCALE GENOMIC DNA]</scope>
    <source>
        <strain evidence="8">G4</strain>
        <tissue evidence="8">Muscle</tissue>
    </source>
</reference>